<evidence type="ECO:0000313" key="2">
    <source>
        <dbReference type="EMBL" id="CAH9092169.1"/>
    </source>
</evidence>
<comment type="caution">
    <text evidence="2">The sequence shown here is derived from an EMBL/GenBank/DDBJ whole genome shotgun (WGS) entry which is preliminary data.</text>
</comment>
<keyword evidence="3" id="KW-1185">Reference proteome</keyword>
<feature type="compositionally biased region" description="Basic residues" evidence="1">
    <location>
        <begin position="229"/>
        <end position="239"/>
    </location>
</feature>
<protein>
    <recommendedName>
        <fullName evidence="4">Replication factor A C-terminal domain-containing protein</fullName>
    </recommendedName>
</protein>
<feature type="region of interest" description="Disordered" evidence="1">
    <location>
        <begin position="197"/>
        <end position="239"/>
    </location>
</feature>
<sequence>MVQDKVYNDALSIIAHPLLQPQCTLSGLENNLLQVTVVWVLGKFSLPDTTQECFYIGCNYCNRRVYGTEGITFQCLFCGQKQGTTVKRFRLDADLHDGTTSIPVTLFTTDILTLLKYTCTDPDTAIDLEAFNTKLQTLDIVAGIKHSKPNEEGTQVNSYTVVLVSQKLTTPNVSLPVTQPPPLTTCETSSQAKRTLNFKSGSDLPPDSPTTSNLSVHSETETEEQLGKLRGKKPKTITL</sequence>
<dbReference type="SUPFAM" id="SSF50249">
    <property type="entry name" value="Nucleic acid-binding proteins"/>
    <property type="match status" value="1"/>
</dbReference>
<gene>
    <name evidence="2" type="ORF">CEPIT_LOCUS11972</name>
</gene>
<evidence type="ECO:0008006" key="4">
    <source>
        <dbReference type="Google" id="ProtNLM"/>
    </source>
</evidence>
<accession>A0AAV0D4P7</accession>
<dbReference type="AlphaFoldDB" id="A0AAV0D4P7"/>
<proteinExistence type="predicted"/>
<dbReference type="Gene3D" id="2.40.50.140">
    <property type="entry name" value="Nucleic acid-binding proteins"/>
    <property type="match status" value="1"/>
</dbReference>
<name>A0AAV0D4P7_9ASTE</name>
<dbReference type="InterPro" id="IPR012340">
    <property type="entry name" value="NA-bd_OB-fold"/>
</dbReference>
<evidence type="ECO:0000256" key="1">
    <source>
        <dbReference type="SAM" id="MobiDB-lite"/>
    </source>
</evidence>
<dbReference type="EMBL" id="CAMAPF010000073">
    <property type="protein sequence ID" value="CAH9092169.1"/>
    <property type="molecule type" value="Genomic_DNA"/>
</dbReference>
<organism evidence="2 3">
    <name type="scientific">Cuscuta epithymum</name>
    <dbReference type="NCBI Taxonomy" id="186058"/>
    <lineage>
        <taxon>Eukaryota</taxon>
        <taxon>Viridiplantae</taxon>
        <taxon>Streptophyta</taxon>
        <taxon>Embryophyta</taxon>
        <taxon>Tracheophyta</taxon>
        <taxon>Spermatophyta</taxon>
        <taxon>Magnoliopsida</taxon>
        <taxon>eudicotyledons</taxon>
        <taxon>Gunneridae</taxon>
        <taxon>Pentapetalae</taxon>
        <taxon>asterids</taxon>
        <taxon>lamiids</taxon>
        <taxon>Solanales</taxon>
        <taxon>Convolvulaceae</taxon>
        <taxon>Cuscuteae</taxon>
        <taxon>Cuscuta</taxon>
        <taxon>Cuscuta subgen. Cuscuta</taxon>
    </lineage>
</organism>
<dbReference type="Proteomes" id="UP001152523">
    <property type="component" value="Unassembled WGS sequence"/>
</dbReference>
<evidence type="ECO:0000313" key="3">
    <source>
        <dbReference type="Proteomes" id="UP001152523"/>
    </source>
</evidence>
<reference evidence="2" key="1">
    <citation type="submission" date="2022-07" db="EMBL/GenBank/DDBJ databases">
        <authorList>
            <person name="Macas J."/>
            <person name="Novak P."/>
            <person name="Neumann P."/>
        </authorList>
    </citation>
    <scope>NUCLEOTIDE SEQUENCE</scope>
</reference>